<reference evidence="9 10" key="2">
    <citation type="journal article" date="2018" name="Plant J.">
        <title>The Physcomitrella patens chromosome-scale assembly reveals moss genome structure and evolution.</title>
        <authorList>
            <person name="Lang D."/>
            <person name="Ullrich K.K."/>
            <person name="Murat F."/>
            <person name="Fuchs J."/>
            <person name="Jenkins J."/>
            <person name="Haas F.B."/>
            <person name="Piednoel M."/>
            <person name="Gundlach H."/>
            <person name="Van Bel M."/>
            <person name="Meyberg R."/>
            <person name="Vives C."/>
            <person name="Morata J."/>
            <person name="Symeonidi A."/>
            <person name="Hiss M."/>
            <person name="Muchero W."/>
            <person name="Kamisugi Y."/>
            <person name="Saleh O."/>
            <person name="Blanc G."/>
            <person name="Decker E.L."/>
            <person name="van Gessel N."/>
            <person name="Grimwood J."/>
            <person name="Hayes R.D."/>
            <person name="Graham S.W."/>
            <person name="Gunter L.E."/>
            <person name="McDaniel S.F."/>
            <person name="Hoernstein S.N.W."/>
            <person name="Larsson A."/>
            <person name="Li F.W."/>
            <person name="Perroud P.F."/>
            <person name="Phillips J."/>
            <person name="Ranjan P."/>
            <person name="Rokshar D.S."/>
            <person name="Rothfels C.J."/>
            <person name="Schneider L."/>
            <person name="Shu S."/>
            <person name="Stevenson D.W."/>
            <person name="Thummler F."/>
            <person name="Tillich M."/>
            <person name="Villarreal Aguilar J.C."/>
            <person name="Widiez T."/>
            <person name="Wong G.K."/>
            <person name="Wymore A."/>
            <person name="Zhang Y."/>
            <person name="Zimmer A.D."/>
            <person name="Quatrano R.S."/>
            <person name="Mayer K.F.X."/>
            <person name="Goodstein D."/>
            <person name="Casacuberta J.M."/>
            <person name="Vandepoele K."/>
            <person name="Reski R."/>
            <person name="Cuming A.C."/>
            <person name="Tuskan G.A."/>
            <person name="Maumus F."/>
            <person name="Salse J."/>
            <person name="Schmutz J."/>
            <person name="Rensing S.A."/>
        </authorList>
    </citation>
    <scope>NUCLEOTIDE SEQUENCE [LARGE SCALE GENOMIC DNA]</scope>
    <source>
        <strain evidence="9 10">cv. Gransden 2004</strain>
    </source>
</reference>
<gene>
    <name evidence="9" type="primary">LOC112276426</name>
</gene>
<accession>A0A7I4CRA6</accession>
<dbReference type="Gramene" id="Pp3c24_590V3.2">
    <property type="protein sequence ID" value="Pp3c24_590V3.2"/>
    <property type="gene ID" value="Pp3c24_590"/>
</dbReference>
<dbReference type="EnsemblPlants" id="Pp3c24_590V3.3">
    <property type="protein sequence ID" value="Pp3c24_590V3.3"/>
    <property type="gene ID" value="Pp3c24_590"/>
</dbReference>
<comment type="similarity">
    <text evidence="2 7">Belongs to the glycosyl hydrolase 17 family.</text>
</comment>
<dbReference type="EMBL" id="ABEU02000024">
    <property type="status" value="NOT_ANNOTATED_CDS"/>
    <property type="molecule type" value="Genomic_DNA"/>
</dbReference>
<dbReference type="EnsemblPlants" id="Pp3c24_590V3.2">
    <property type="protein sequence ID" value="Pp3c24_590V3.2"/>
    <property type="gene ID" value="Pp3c24_590"/>
</dbReference>
<dbReference type="Pfam" id="PF00332">
    <property type="entry name" value="Glyco_hydro_17"/>
    <property type="match status" value="1"/>
</dbReference>
<evidence type="ECO:0000256" key="2">
    <source>
        <dbReference type="ARBA" id="ARBA00008773"/>
    </source>
</evidence>
<proteinExistence type="inferred from homology"/>
<keyword evidence="6 8" id="KW-0326">Glycosidase</keyword>
<evidence type="ECO:0000256" key="4">
    <source>
        <dbReference type="ARBA" id="ARBA00022729"/>
    </source>
</evidence>
<dbReference type="RefSeq" id="XP_024363486.1">
    <property type="nucleotide sequence ID" value="XM_024507718.2"/>
</dbReference>
<protein>
    <recommendedName>
        <fullName evidence="3">glucan endo-1,3-beta-D-glucosidase</fullName>
        <ecNumber evidence="3">3.2.1.39</ecNumber>
    </recommendedName>
</protein>
<evidence type="ECO:0000313" key="10">
    <source>
        <dbReference type="Proteomes" id="UP000006727"/>
    </source>
</evidence>
<dbReference type="GO" id="GO:0042973">
    <property type="term" value="F:glucan endo-1,3-beta-D-glucosidase activity"/>
    <property type="evidence" value="ECO:0007669"/>
    <property type="project" value="UniProtKB-EC"/>
</dbReference>
<dbReference type="KEGG" id="ppp:112276426"/>
<dbReference type="GO" id="GO:0005975">
    <property type="term" value="P:carbohydrate metabolic process"/>
    <property type="evidence" value="ECO:0007669"/>
    <property type="project" value="InterPro"/>
</dbReference>
<name>A0A7I4CRA6_PHYPA</name>
<dbReference type="GeneID" id="112276426"/>
<dbReference type="InterPro" id="IPR017853">
    <property type="entry name" value="GH"/>
</dbReference>
<organism evidence="9 10">
    <name type="scientific">Physcomitrium patens</name>
    <name type="common">Spreading-leaved earth moss</name>
    <name type="synonym">Physcomitrella patens</name>
    <dbReference type="NCBI Taxonomy" id="3218"/>
    <lineage>
        <taxon>Eukaryota</taxon>
        <taxon>Viridiplantae</taxon>
        <taxon>Streptophyta</taxon>
        <taxon>Embryophyta</taxon>
        <taxon>Bryophyta</taxon>
        <taxon>Bryophytina</taxon>
        <taxon>Bryopsida</taxon>
        <taxon>Funariidae</taxon>
        <taxon>Funariales</taxon>
        <taxon>Funariaceae</taxon>
        <taxon>Physcomitrium</taxon>
    </lineage>
</organism>
<keyword evidence="5 8" id="KW-0378">Hydrolase</keyword>
<dbReference type="AlphaFoldDB" id="A0A7I4CRA6"/>
<evidence type="ECO:0000256" key="5">
    <source>
        <dbReference type="ARBA" id="ARBA00022801"/>
    </source>
</evidence>
<dbReference type="OrthoDB" id="941679at2759"/>
<dbReference type="Gramene" id="Pp3c24_590V3.3">
    <property type="protein sequence ID" value="Pp3c24_590V3.3"/>
    <property type="gene ID" value="Pp3c24_590"/>
</dbReference>
<dbReference type="PANTHER" id="PTHR32227">
    <property type="entry name" value="GLUCAN ENDO-1,3-BETA-GLUCOSIDASE BG1-RELATED-RELATED"/>
    <property type="match status" value="1"/>
</dbReference>
<evidence type="ECO:0000256" key="7">
    <source>
        <dbReference type="RuleBase" id="RU004335"/>
    </source>
</evidence>
<dbReference type="EC" id="3.2.1.39" evidence="3"/>
<evidence type="ECO:0000256" key="1">
    <source>
        <dbReference type="ARBA" id="ARBA00000382"/>
    </source>
</evidence>
<dbReference type="Gene3D" id="3.20.20.80">
    <property type="entry name" value="Glycosidases"/>
    <property type="match status" value="1"/>
</dbReference>
<dbReference type="PROSITE" id="PS00587">
    <property type="entry name" value="GLYCOSYL_HYDROL_F17"/>
    <property type="match status" value="1"/>
</dbReference>
<evidence type="ECO:0000256" key="8">
    <source>
        <dbReference type="RuleBase" id="RU004336"/>
    </source>
</evidence>
<evidence type="ECO:0000256" key="6">
    <source>
        <dbReference type="ARBA" id="ARBA00023295"/>
    </source>
</evidence>
<evidence type="ECO:0000313" key="9">
    <source>
        <dbReference type="EnsemblPlants" id="Pp3c24_590V3.3"/>
    </source>
</evidence>
<reference evidence="9 10" key="1">
    <citation type="journal article" date="2008" name="Science">
        <title>The Physcomitrella genome reveals evolutionary insights into the conquest of land by plants.</title>
        <authorList>
            <person name="Rensing S."/>
            <person name="Lang D."/>
            <person name="Zimmer A."/>
            <person name="Terry A."/>
            <person name="Salamov A."/>
            <person name="Shapiro H."/>
            <person name="Nishiyama T."/>
            <person name="Perroud P.-F."/>
            <person name="Lindquist E."/>
            <person name="Kamisugi Y."/>
            <person name="Tanahashi T."/>
            <person name="Sakakibara K."/>
            <person name="Fujita T."/>
            <person name="Oishi K."/>
            <person name="Shin-I T."/>
            <person name="Kuroki Y."/>
            <person name="Toyoda A."/>
            <person name="Suzuki Y."/>
            <person name="Hashimoto A."/>
            <person name="Yamaguchi K."/>
            <person name="Sugano A."/>
            <person name="Kohara Y."/>
            <person name="Fujiyama A."/>
            <person name="Anterola A."/>
            <person name="Aoki S."/>
            <person name="Ashton N."/>
            <person name="Barbazuk W.B."/>
            <person name="Barker E."/>
            <person name="Bennetzen J."/>
            <person name="Bezanilla M."/>
            <person name="Blankenship R."/>
            <person name="Cho S.H."/>
            <person name="Dutcher S."/>
            <person name="Estelle M."/>
            <person name="Fawcett J.A."/>
            <person name="Gundlach H."/>
            <person name="Hanada K."/>
            <person name="Heyl A."/>
            <person name="Hicks K.A."/>
            <person name="Hugh J."/>
            <person name="Lohr M."/>
            <person name="Mayer K."/>
            <person name="Melkozernov A."/>
            <person name="Murata T."/>
            <person name="Nelson D."/>
            <person name="Pils B."/>
            <person name="Prigge M."/>
            <person name="Reiss B."/>
            <person name="Renner T."/>
            <person name="Rombauts S."/>
            <person name="Rushton P."/>
            <person name="Sanderfoot A."/>
            <person name="Schween G."/>
            <person name="Shiu S.-H."/>
            <person name="Stueber K."/>
            <person name="Theodoulou F.L."/>
            <person name="Tu H."/>
            <person name="Van de Peer Y."/>
            <person name="Verrier P.J."/>
            <person name="Waters E."/>
            <person name="Wood A."/>
            <person name="Yang L."/>
            <person name="Cove D."/>
            <person name="Cuming A."/>
            <person name="Hasebe M."/>
            <person name="Lucas S."/>
            <person name="Mishler D.B."/>
            <person name="Reski R."/>
            <person name="Grigoriev I."/>
            <person name="Quatrano R.S."/>
            <person name="Boore J.L."/>
        </authorList>
    </citation>
    <scope>NUCLEOTIDE SEQUENCE [LARGE SCALE GENOMIC DNA]</scope>
    <source>
        <strain evidence="9 10">cv. Gransden 2004</strain>
    </source>
</reference>
<dbReference type="Proteomes" id="UP000006727">
    <property type="component" value="Chromosome 24"/>
</dbReference>
<dbReference type="FunFam" id="3.20.20.80:FF:000005">
    <property type="entry name" value="Glucan endo-1,3-beta-glucosidase 14"/>
    <property type="match status" value="1"/>
</dbReference>
<dbReference type="InterPro" id="IPR044965">
    <property type="entry name" value="Glyco_hydro_17_plant"/>
</dbReference>
<evidence type="ECO:0000256" key="3">
    <source>
        <dbReference type="ARBA" id="ARBA00012780"/>
    </source>
</evidence>
<keyword evidence="4" id="KW-0732">Signal</keyword>
<reference evidence="9" key="3">
    <citation type="submission" date="2020-12" db="UniProtKB">
        <authorList>
            <consortium name="EnsemblPlants"/>
        </authorList>
    </citation>
    <scope>IDENTIFICATION</scope>
</reference>
<dbReference type="InterPro" id="IPR000490">
    <property type="entry name" value="Glyco_hydro_17"/>
</dbReference>
<comment type="catalytic activity">
    <reaction evidence="1">
        <text>Hydrolysis of (1-&gt;3)-beta-D-glucosidic linkages in (1-&gt;3)-beta-D-glucans.</text>
        <dbReference type="EC" id="3.2.1.39"/>
    </reaction>
</comment>
<dbReference type="OMA" id="YQNQATW"/>
<dbReference type="SUPFAM" id="SSF51445">
    <property type="entry name" value="(Trans)glycosidases"/>
    <property type="match status" value="1"/>
</dbReference>
<sequence length="430" mass="46426">MLSKERFVVTSWNEYIALQIDPPSCICGDTTGRAKGEPTLKALRSTSRPWLKPQSYSRPRRMKLITLAVCIILLIFKCSAQPAGTDNGYAPQAHTIGINYGTLGDNLPPPSAAIATIKSMQIGRVKIFNPNADILNALANSGLETVVAIPNDQIGQIGTNPAAAEAWIAQNVDTYYPATNIVTILVGNEVFSDASLPWTSLVPAMQNLYNSLSTRGWSDKIKVSTAVAADVLASSYPPSVGTFRADIAVPVILPLLRFLSSTHSYFYINLYPFLSYTTSGGDISLNYALFASGSNSVVDGSLTYTNLLDAQLDAVISAMEKLGFGDVRVAVGETGWPTKADATQTGASVQNAAMYNRRLVRKLLSSSTNGTPKRPNVFIPTFIFALFNENQKPGPESERNWGLLYPNLGAVYPIDLTGQMLDTQYAPILP</sequence>
<keyword evidence="10" id="KW-1185">Reference proteome</keyword>